<dbReference type="Proteomes" id="UP000265489">
    <property type="component" value="Unassembled WGS sequence"/>
</dbReference>
<feature type="transmembrane region" description="Helical" evidence="1">
    <location>
        <begin position="73"/>
        <end position="97"/>
    </location>
</feature>
<sequence>MKLMYQRVYENSFLDKSSLLGYLLNNLKADSILSFLMPVLIAIFTITVLNVYQDNNLHQLLMIQSRRRYLFNIVLSVCICFGIIYCLSFFAIGIALLQNLHFTKLDTKILVDQVNVFKFNSYVHGVEKMYYMGNEYFASADTLFTIPECLSLMPIWKVLSLLGIMNIIKTLFYTSATTLIFLCTRKKKNFKTVCIASFVITYCISQFGLLFPCVNPLAIVSSFSLICGGYEITWLYGMIELTLYTLLLYLFIRKRIRKVDF</sequence>
<feature type="transmembrane region" description="Helical" evidence="1">
    <location>
        <begin position="32"/>
        <end position="52"/>
    </location>
</feature>
<feature type="transmembrane region" description="Helical" evidence="1">
    <location>
        <begin position="193"/>
        <end position="212"/>
    </location>
</feature>
<organism evidence="2 3">
    <name type="scientific">Holdemanella biformis</name>
    <dbReference type="NCBI Taxonomy" id="1735"/>
    <lineage>
        <taxon>Bacteria</taxon>
        <taxon>Bacillati</taxon>
        <taxon>Bacillota</taxon>
        <taxon>Erysipelotrichia</taxon>
        <taxon>Erysipelotrichales</taxon>
        <taxon>Erysipelotrichaceae</taxon>
        <taxon>Holdemanella</taxon>
    </lineage>
</organism>
<accession>A0A395W6F1</accession>
<comment type="caution">
    <text evidence="2">The sequence shown here is derived from an EMBL/GenBank/DDBJ whole genome shotgun (WGS) entry which is preliminary data.</text>
</comment>
<keyword evidence="1" id="KW-0472">Membrane</keyword>
<gene>
    <name evidence="2" type="ORF">DWW32_08025</name>
</gene>
<evidence type="ECO:0000313" key="2">
    <source>
        <dbReference type="EMBL" id="RGU90733.1"/>
    </source>
</evidence>
<proteinExistence type="predicted"/>
<feature type="transmembrane region" description="Helical" evidence="1">
    <location>
        <begin position="158"/>
        <end position="181"/>
    </location>
</feature>
<evidence type="ECO:0000313" key="3">
    <source>
        <dbReference type="Proteomes" id="UP000265489"/>
    </source>
</evidence>
<keyword evidence="1" id="KW-1133">Transmembrane helix</keyword>
<name>A0A395W6F1_9FIRM</name>
<reference evidence="2 3" key="1">
    <citation type="submission" date="2018-08" db="EMBL/GenBank/DDBJ databases">
        <title>A genome reference for cultivated species of the human gut microbiota.</title>
        <authorList>
            <person name="Zou Y."/>
            <person name="Xue W."/>
            <person name="Luo G."/>
        </authorList>
    </citation>
    <scope>NUCLEOTIDE SEQUENCE [LARGE SCALE GENOMIC DNA]</scope>
    <source>
        <strain evidence="2 3">AF15-20</strain>
    </source>
</reference>
<feature type="transmembrane region" description="Helical" evidence="1">
    <location>
        <begin position="232"/>
        <end position="252"/>
    </location>
</feature>
<keyword evidence="1" id="KW-0812">Transmembrane</keyword>
<dbReference type="EMBL" id="QRYQ01000015">
    <property type="protein sequence ID" value="RGU90733.1"/>
    <property type="molecule type" value="Genomic_DNA"/>
</dbReference>
<evidence type="ECO:0000256" key="1">
    <source>
        <dbReference type="SAM" id="Phobius"/>
    </source>
</evidence>
<protein>
    <submittedName>
        <fullName evidence="2">Uncharacterized protein</fullName>
    </submittedName>
</protein>
<dbReference type="RefSeq" id="WP_118325394.1">
    <property type="nucleotide sequence ID" value="NZ_QRYQ01000015.1"/>
</dbReference>
<dbReference type="AlphaFoldDB" id="A0A395W6F1"/>